<dbReference type="Pfam" id="PF00420">
    <property type="entry name" value="Oxidored_q2"/>
    <property type="match status" value="1"/>
</dbReference>
<comment type="subcellular location">
    <subcellularLocation>
        <location evidence="17">Mitochondrion inner membrane</location>
        <topology evidence="17">Multi-pass membrane protein</topology>
    </subcellularLocation>
    <subcellularLocation>
        <location evidence="1">Mitochondrion membrane</location>
        <topology evidence="1">Multi-pass membrane protein</topology>
    </subcellularLocation>
</comment>
<organism evidence="18">
    <name type="scientific">Ptychadena mascareniensis</name>
    <name type="common">Masarene ridged frog</name>
    <dbReference type="NCBI Taxonomy" id="88031"/>
    <lineage>
        <taxon>Eukaryota</taxon>
        <taxon>Metazoa</taxon>
        <taxon>Chordata</taxon>
        <taxon>Craniata</taxon>
        <taxon>Vertebrata</taxon>
        <taxon>Euteleostomi</taxon>
        <taxon>Amphibia</taxon>
        <taxon>Batrachia</taxon>
        <taxon>Anura</taxon>
        <taxon>Neobatrachia</taxon>
        <taxon>Ranoidea</taxon>
        <taxon>Ptychadenidae</taxon>
        <taxon>Ptychadena</taxon>
    </lineage>
</organism>
<keyword evidence="17" id="KW-0999">Mitochondrion inner membrane</keyword>
<keyword evidence="6 17" id="KW-0679">Respiratory chain</keyword>
<keyword evidence="11 17" id="KW-0520">NAD</keyword>
<evidence type="ECO:0000256" key="6">
    <source>
        <dbReference type="ARBA" id="ARBA00022660"/>
    </source>
</evidence>
<dbReference type="PANTHER" id="PTHR11434:SF0">
    <property type="entry name" value="NADH-UBIQUINONE OXIDOREDUCTASE CHAIN 4L"/>
    <property type="match status" value="1"/>
</dbReference>
<dbReference type="AlphaFoldDB" id="S4V056"/>
<evidence type="ECO:0000256" key="12">
    <source>
        <dbReference type="ARBA" id="ARBA00023075"/>
    </source>
</evidence>
<keyword evidence="7 17" id="KW-0812">Transmembrane</keyword>
<evidence type="ECO:0000313" key="18">
    <source>
        <dbReference type="EMBL" id="AGN71493.1"/>
    </source>
</evidence>
<dbReference type="GO" id="GO:0042773">
    <property type="term" value="P:ATP synthesis coupled electron transport"/>
    <property type="evidence" value="ECO:0007669"/>
    <property type="project" value="UniProtKB-UniRule"/>
</dbReference>
<evidence type="ECO:0000256" key="17">
    <source>
        <dbReference type="RuleBase" id="RU004419"/>
    </source>
</evidence>
<evidence type="ECO:0000256" key="2">
    <source>
        <dbReference type="ARBA" id="ARBA00010519"/>
    </source>
</evidence>
<proteinExistence type="inferred from homology"/>
<dbReference type="EMBL" id="JX564890">
    <property type="protein sequence ID" value="AGN71493.1"/>
    <property type="molecule type" value="Genomic_DNA"/>
</dbReference>
<evidence type="ECO:0000256" key="8">
    <source>
        <dbReference type="ARBA" id="ARBA00022967"/>
    </source>
</evidence>
<evidence type="ECO:0000256" key="15">
    <source>
        <dbReference type="ARBA" id="ARBA00043911"/>
    </source>
</evidence>
<accession>S4V056</accession>
<reference evidence="18" key="1">
    <citation type="journal article" date="2013" name="Mol. Biol. Evol.">
        <title>Efficient Sequencing of Anuran mtDNAs and a Mitogenomic Exploration of the Phylogeny and Evolution of Frogs.</title>
        <authorList>
            <person name="Zhang P."/>
            <person name="Liang D."/>
            <person name="Mao R.L."/>
            <person name="Hillis D.M."/>
            <person name="Wake D.B."/>
            <person name="Cannatella D.C."/>
        </authorList>
    </citation>
    <scope>NUCLEOTIDE SEQUENCE</scope>
</reference>
<keyword evidence="10 17" id="KW-1133">Transmembrane helix</keyword>
<evidence type="ECO:0000256" key="3">
    <source>
        <dbReference type="ARBA" id="ARBA00012944"/>
    </source>
</evidence>
<name>S4V056_9NEOB</name>
<evidence type="ECO:0000256" key="16">
    <source>
        <dbReference type="ARBA" id="ARBA00048769"/>
    </source>
</evidence>
<dbReference type="GO" id="GO:0030964">
    <property type="term" value="C:NADH dehydrogenase complex"/>
    <property type="evidence" value="ECO:0007669"/>
    <property type="project" value="TreeGrafter"/>
</dbReference>
<evidence type="ECO:0000256" key="4">
    <source>
        <dbReference type="ARBA" id="ARBA00016612"/>
    </source>
</evidence>
<evidence type="ECO:0000256" key="5">
    <source>
        <dbReference type="ARBA" id="ARBA00022448"/>
    </source>
</evidence>
<evidence type="ECO:0000256" key="7">
    <source>
        <dbReference type="ARBA" id="ARBA00022692"/>
    </source>
</evidence>
<dbReference type="EC" id="7.1.1.2" evidence="3 17"/>
<dbReference type="InterPro" id="IPR001133">
    <property type="entry name" value="NADH_UbQ_OxRdtase_chain4L/K"/>
</dbReference>
<feature type="transmembrane region" description="Helical" evidence="17">
    <location>
        <begin position="62"/>
        <end position="83"/>
    </location>
</feature>
<keyword evidence="8 17" id="KW-1278">Translocase</keyword>
<evidence type="ECO:0000256" key="11">
    <source>
        <dbReference type="ARBA" id="ARBA00023027"/>
    </source>
</evidence>
<dbReference type="InterPro" id="IPR039428">
    <property type="entry name" value="NUOK/Mnh_C1-like"/>
</dbReference>
<feature type="transmembrane region" description="Helical" evidence="17">
    <location>
        <begin position="30"/>
        <end position="50"/>
    </location>
</feature>
<evidence type="ECO:0000256" key="1">
    <source>
        <dbReference type="ARBA" id="ARBA00004225"/>
    </source>
</evidence>
<comment type="function">
    <text evidence="15">Core subunit of the mitochondrial membrane respiratory chain NADH dehydrogenase (Complex I) which catalyzes electron transfer from NADH through the respiratory chain, using ubiquinone as an electron acceptor. Part of the enzyme membrane arm which is embedded in the lipid bilayer and involved in proton translocation.</text>
</comment>
<dbReference type="GO" id="GO:0005743">
    <property type="term" value="C:mitochondrial inner membrane"/>
    <property type="evidence" value="ECO:0007669"/>
    <property type="project" value="UniProtKB-SubCell"/>
</dbReference>
<keyword evidence="13 17" id="KW-0496">Mitochondrion</keyword>
<evidence type="ECO:0000256" key="9">
    <source>
        <dbReference type="ARBA" id="ARBA00022982"/>
    </source>
</evidence>
<protein>
    <recommendedName>
        <fullName evidence="4 17">NADH-ubiquinone oxidoreductase chain 4L</fullName>
        <ecNumber evidence="3 17">7.1.1.2</ecNumber>
    </recommendedName>
</protein>
<feature type="transmembrane region" description="Helical" evidence="17">
    <location>
        <begin position="6"/>
        <end position="25"/>
    </location>
</feature>
<evidence type="ECO:0000256" key="10">
    <source>
        <dbReference type="ARBA" id="ARBA00022989"/>
    </source>
</evidence>
<comment type="catalytic activity">
    <reaction evidence="16">
        <text>a ubiquinone + NADH + 5 H(+)(in) = a ubiquinol + NAD(+) + 4 H(+)(out)</text>
        <dbReference type="Rhea" id="RHEA:29091"/>
        <dbReference type="Rhea" id="RHEA-COMP:9565"/>
        <dbReference type="Rhea" id="RHEA-COMP:9566"/>
        <dbReference type="ChEBI" id="CHEBI:15378"/>
        <dbReference type="ChEBI" id="CHEBI:16389"/>
        <dbReference type="ChEBI" id="CHEBI:17976"/>
        <dbReference type="ChEBI" id="CHEBI:57540"/>
        <dbReference type="ChEBI" id="CHEBI:57945"/>
        <dbReference type="EC" id="7.1.1.2"/>
    </reaction>
    <physiologicalReaction direction="left-to-right" evidence="16">
        <dbReference type="Rhea" id="RHEA:29092"/>
    </physiologicalReaction>
</comment>
<gene>
    <name evidence="18" type="primary">ND4L</name>
</gene>
<keyword evidence="12 17" id="KW-0830">Ubiquinone</keyword>
<dbReference type="GO" id="GO:0016651">
    <property type="term" value="F:oxidoreductase activity, acting on NAD(P)H"/>
    <property type="evidence" value="ECO:0007669"/>
    <property type="project" value="InterPro"/>
</dbReference>
<dbReference type="GO" id="GO:0008137">
    <property type="term" value="F:NADH dehydrogenase (ubiquinone) activity"/>
    <property type="evidence" value="ECO:0007669"/>
    <property type="project" value="UniProtKB-EC"/>
</dbReference>
<keyword evidence="9 17" id="KW-0249">Electron transport</keyword>
<evidence type="ECO:0000256" key="13">
    <source>
        <dbReference type="ARBA" id="ARBA00023128"/>
    </source>
</evidence>
<evidence type="ECO:0000256" key="14">
    <source>
        <dbReference type="ARBA" id="ARBA00023136"/>
    </source>
</evidence>
<sequence>MTTLQLSAALLIAPLFAITLIGLAVHRTHLLSALLCLECSMLIIFLGMTLHTQSLSPRMLPLVVLTLSACDAGLGLSLMVATARTQNSDNLKTLNLIKW</sequence>
<dbReference type="PANTHER" id="PTHR11434">
    <property type="entry name" value="NADH-UBIQUINONE OXIDOREDUCTASE SUBUNIT ND4L"/>
    <property type="match status" value="1"/>
</dbReference>
<keyword evidence="14 17" id="KW-0472">Membrane</keyword>
<geneLocation type="mitochondrion" evidence="18"/>
<dbReference type="Gene3D" id="1.10.287.3510">
    <property type="match status" value="1"/>
</dbReference>
<keyword evidence="5 17" id="KW-0813">Transport</keyword>
<comment type="similarity">
    <text evidence="2 17">Belongs to the complex I subunit 4L family.</text>
</comment>